<dbReference type="Proteomes" id="UP000628669">
    <property type="component" value="Unassembled WGS sequence"/>
</dbReference>
<dbReference type="PANTHER" id="PTHR30558:SF3">
    <property type="entry name" value="BIOPOLYMER TRANSPORT PROTEIN EXBD-RELATED"/>
    <property type="match status" value="1"/>
</dbReference>
<dbReference type="InterPro" id="IPR003400">
    <property type="entry name" value="ExbD"/>
</dbReference>
<organism evidence="10 11">
    <name type="scientific">Chryseobacterium paridis</name>
    <dbReference type="NCBI Taxonomy" id="2800328"/>
    <lineage>
        <taxon>Bacteria</taxon>
        <taxon>Pseudomonadati</taxon>
        <taxon>Bacteroidota</taxon>
        <taxon>Flavobacteriia</taxon>
        <taxon>Flavobacteriales</taxon>
        <taxon>Weeksellaceae</taxon>
        <taxon>Chryseobacterium group</taxon>
        <taxon>Chryseobacterium</taxon>
    </lineage>
</organism>
<keyword evidence="3" id="KW-1003">Cell membrane</keyword>
<evidence type="ECO:0000256" key="1">
    <source>
        <dbReference type="ARBA" id="ARBA00004162"/>
    </source>
</evidence>
<keyword evidence="5 9" id="KW-1133">Transmembrane helix</keyword>
<comment type="subcellular location">
    <subcellularLocation>
        <location evidence="1">Cell membrane</location>
        <topology evidence="1">Single-pass membrane protein</topology>
    </subcellularLocation>
    <subcellularLocation>
        <location evidence="7">Cell membrane</location>
        <topology evidence="7">Single-pass type II membrane protein</topology>
    </subcellularLocation>
</comment>
<evidence type="ECO:0000256" key="9">
    <source>
        <dbReference type="SAM" id="Phobius"/>
    </source>
</evidence>
<accession>A0ABS1G0D5</accession>
<comment type="similarity">
    <text evidence="2 7">Belongs to the ExbD/TolR family.</text>
</comment>
<evidence type="ECO:0000256" key="7">
    <source>
        <dbReference type="RuleBase" id="RU003879"/>
    </source>
</evidence>
<keyword evidence="6 9" id="KW-0472">Membrane</keyword>
<keyword evidence="11" id="KW-1185">Reference proteome</keyword>
<dbReference type="Pfam" id="PF02472">
    <property type="entry name" value="ExbD"/>
    <property type="match status" value="1"/>
</dbReference>
<evidence type="ECO:0000256" key="4">
    <source>
        <dbReference type="ARBA" id="ARBA00022692"/>
    </source>
</evidence>
<evidence type="ECO:0000256" key="5">
    <source>
        <dbReference type="ARBA" id="ARBA00022989"/>
    </source>
</evidence>
<evidence type="ECO:0000313" key="10">
    <source>
        <dbReference type="EMBL" id="MBK1898166.1"/>
    </source>
</evidence>
<feature type="region of interest" description="Disordered" evidence="8">
    <location>
        <begin position="1"/>
        <end position="22"/>
    </location>
</feature>
<protein>
    <submittedName>
        <fullName evidence="10">Biopolymer transporter ExbD</fullName>
    </submittedName>
</protein>
<keyword evidence="4 7" id="KW-0812">Transmembrane</keyword>
<keyword evidence="7" id="KW-0653">Protein transport</keyword>
<evidence type="ECO:0000313" key="11">
    <source>
        <dbReference type="Proteomes" id="UP000628669"/>
    </source>
</evidence>
<sequence>MAEVQVQEKGAKGGKVRSKKQSTRVDMTPMVDLGFLLITFFMFTTTFSKPNVMDLGLPAKPKEKDKKPPPTEIKLSNSITLLLGKDNKIFWHQQDNTSLTEQNLMETSFDREGVRKVIEQAKANAADKTKFTVIIKPTDDAVYKNFVDILDEMAITKSEQYGVTDLKSWETAMYNKKVGNNGAAATPATK</sequence>
<dbReference type="EMBL" id="JAENHK010000010">
    <property type="protein sequence ID" value="MBK1898166.1"/>
    <property type="molecule type" value="Genomic_DNA"/>
</dbReference>
<evidence type="ECO:0000256" key="3">
    <source>
        <dbReference type="ARBA" id="ARBA00022475"/>
    </source>
</evidence>
<reference evidence="11" key="1">
    <citation type="submission" date="2021-01" db="EMBL/GenBank/DDBJ databases">
        <title>Genome public.</title>
        <authorList>
            <person name="Liu C."/>
            <person name="Sun Q."/>
        </authorList>
    </citation>
    <scope>NUCLEOTIDE SEQUENCE [LARGE SCALE GENOMIC DNA]</scope>
    <source>
        <strain evidence="11">YIM B02567</strain>
    </source>
</reference>
<name>A0ABS1G0D5_9FLAO</name>
<comment type="caution">
    <text evidence="10">The sequence shown here is derived from an EMBL/GenBank/DDBJ whole genome shotgun (WGS) entry which is preliminary data.</text>
</comment>
<dbReference type="RefSeq" id="WP_200248921.1">
    <property type="nucleotide sequence ID" value="NZ_JAENHK010000010.1"/>
</dbReference>
<feature type="compositionally biased region" description="Basic residues" evidence="8">
    <location>
        <begin position="12"/>
        <end position="22"/>
    </location>
</feature>
<evidence type="ECO:0000256" key="2">
    <source>
        <dbReference type="ARBA" id="ARBA00005811"/>
    </source>
</evidence>
<feature type="transmembrane region" description="Helical" evidence="9">
    <location>
        <begin position="25"/>
        <end position="43"/>
    </location>
</feature>
<dbReference type="PANTHER" id="PTHR30558">
    <property type="entry name" value="EXBD MEMBRANE COMPONENT OF PMF-DRIVEN MACROMOLECULE IMPORT SYSTEM"/>
    <property type="match status" value="1"/>
</dbReference>
<keyword evidence="7" id="KW-0813">Transport</keyword>
<gene>
    <name evidence="10" type="ORF">JHL15_20585</name>
</gene>
<evidence type="ECO:0000256" key="8">
    <source>
        <dbReference type="SAM" id="MobiDB-lite"/>
    </source>
</evidence>
<evidence type="ECO:0000256" key="6">
    <source>
        <dbReference type="ARBA" id="ARBA00023136"/>
    </source>
</evidence>
<proteinExistence type="inferred from homology"/>